<evidence type="ECO:0000256" key="1">
    <source>
        <dbReference type="SAM" id="MobiDB-lite"/>
    </source>
</evidence>
<name>A0A168G6D8_CORDF</name>
<dbReference type="EMBL" id="AZHF01000004">
    <property type="protein sequence ID" value="OAA76094.1"/>
    <property type="molecule type" value="Genomic_DNA"/>
</dbReference>
<gene>
    <name evidence="2" type="ORF">LEL_05778</name>
</gene>
<feature type="region of interest" description="Disordered" evidence="1">
    <location>
        <begin position="86"/>
        <end position="131"/>
    </location>
</feature>
<proteinExistence type="predicted"/>
<dbReference type="Proteomes" id="UP000076881">
    <property type="component" value="Unassembled WGS sequence"/>
</dbReference>
<reference evidence="2 3" key="1">
    <citation type="journal article" date="2016" name="Genome Biol. Evol.">
        <title>Divergent and convergent evolution of fungal pathogenicity.</title>
        <authorList>
            <person name="Shang Y."/>
            <person name="Xiao G."/>
            <person name="Zheng P."/>
            <person name="Cen K."/>
            <person name="Zhan S."/>
            <person name="Wang C."/>
        </authorList>
    </citation>
    <scope>NUCLEOTIDE SEQUENCE [LARGE SCALE GENOMIC DNA]</scope>
    <source>
        <strain evidence="2 3">RCEF 1005</strain>
    </source>
</reference>
<organism evidence="2 3">
    <name type="scientific">Akanthomyces lecanii RCEF 1005</name>
    <dbReference type="NCBI Taxonomy" id="1081108"/>
    <lineage>
        <taxon>Eukaryota</taxon>
        <taxon>Fungi</taxon>
        <taxon>Dikarya</taxon>
        <taxon>Ascomycota</taxon>
        <taxon>Pezizomycotina</taxon>
        <taxon>Sordariomycetes</taxon>
        <taxon>Hypocreomycetidae</taxon>
        <taxon>Hypocreales</taxon>
        <taxon>Cordycipitaceae</taxon>
        <taxon>Akanthomyces</taxon>
        <taxon>Cordyceps confragosa</taxon>
    </lineage>
</organism>
<evidence type="ECO:0000313" key="3">
    <source>
        <dbReference type="Proteomes" id="UP000076881"/>
    </source>
</evidence>
<accession>A0A168G6D8</accession>
<sequence length="206" mass="22904">MNIDIESPSRAVHQERIKSLEFMLKKNPEAKLWERAVAEKCEFMDQGKHIFGHLYAASGCGYGKDGAFLDWALIDVVHGRMGDNRLPDGETWPTEQYEDSPPDGLDGLGQPTDLHREPVGDEPEPVYGAASPSSMHRMMWDRKHAQEAYQLGTTGESTTGQISRHKAAVRWGPDDVASTTEAVFDVLGHIAFMLEIERAAVKIAEL</sequence>
<protein>
    <submittedName>
        <fullName evidence="2">Uncharacterized protein</fullName>
    </submittedName>
</protein>
<comment type="caution">
    <text evidence="2">The sequence shown here is derived from an EMBL/GenBank/DDBJ whole genome shotgun (WGS) entry which is preliminary data.</text>
</comment>
<dbReference type="OrthoDB" id="5424209at2759"/>
<dbReference type="AlphaFoldDB" id="A0A168G6D8"/>
<evidence type="ECO:0000313" key="2">
    <source>
        <dbReference type="EMBL" id="OAA76094.1"/>
    </source>
</evidence>
<keyword evidence="3" id="KW-1185">Reference proteome</keyword>